<name>A0A0K2X789_9HELI</name>
<evidence type="ECO:0000256" key="2">
    <source>
        <dbReference type="ARBA" id="ARBA00010265"/>
    </source>
</evidence>
<evidence type="ECO:0000256" key="3">
    <source>
        <dbReference type="ARBA" id="ARBA00022692"/>
    </source>
</evidence>
<protein>
    <submittedName>
        <fullName evidence="7">Inner membrane protein of type IV secretion of T-DNA complex, TonB-like, VirB10</fullName>
    </submittedName>
</protein>
<comment type="similarity">
    <text evidence="2">Belongs to the TrbI/VirB10 family.</text>
</comment>
<dbReference type="Proteomes" id="UP000038622">
    <property type="component" value="Unassembled WGS sequence"/>
</dbReference>
<keyword evidence="8" id="KW-1185">Reference proteome</keyword>
<proteinExistence type="inferred from homology"/>
<organism evidence="7 8">
    <name type="scientific">Helicobacter ailurogastricus</name>
    <dbReference type="NCBI Taxonomy" id="1578720"/>
    <lineage>
        <taxon>Bacteria</taxon>
        <taxon>Pseudomonadati</taxon>
        <taxon>Campylobacterota</taxon>
        <taxon>Epsilonproteobacteria</taxon>
        <taxon>Campylobacterales</taxon>
        <taxon>Helicobacteraceae</taxon>
        <taxon>Helicobacter</taxon>
    </lineage>
</organism>
<dbReference type="InterPro" id="IPR005498">
    <property type="entry name" value="T4SS_VirB10/TraB/TrbI"/>
</dbReference>
<evidence type="ECO:0000313" key="8">
    <source>
        <dbReference type="Proteomes" id="UP000038622"/>
    </source>
</evidence>
<feature type="region of interest" description="Disordered" evidence="6">
    <location>
        <begin position="86"/>
        <end position="121"/>
    </location>
</feature>
<keyword evidence="5" id="KW-0472">Membrane</keyword>
<keyword evidence="3" id="KW-0812">Transmembrane</keyword>
<dbReference type="InterPro" id="IPR048018">
    <property type="entry name" value="T4SS_ComB10-like"/>
</dbReference>
<evidence type="ECO:0000256" key="6">
    <source>
        <dbReference type="SAM" id="MobiDB-lite"/>
    </source>
</evidence>
<gene>
    <name evidence="7" type="ORF">HAL011_03460</name>
</gene>
<accession>A0A0K2X789</accession>
<evidence type="ECO:0000313" key="7">
    <source>
        <dbReference type="EMBL" id="CRF40584.1"/>
    </source>
</evidence>
<dbReference type="RefSeq" id="WP_053942118.1">
    <property type="nucleotide sequence ID" value="NZ_CDML01000010.1"/>
</dbReference>
<dbReference type="AlphaFoldDB" id="A0A0K2X789"/>
<dbReference type="STRING" id="1578720.HAL011_03460"/>
<evidence type="ECO:0000256" key="5">
    <source>
        <dbReference type="ARBA" id="ARBA00023136"/>
    </source>
</evidence>
<dbReference type="CDD" id="cd16429">
    <property type="entry name" value="VirB10"/>
    <property type="match status" value="1"/>
</dbReference>
<comment type="subcellular location">
    <subcellularLocation>
        <location evidence="1">Membrane</location>
        <topology evidence="1">Single-pass membrane protein</topology>
    </subcellularLocation>
</comment>
<dbReference type="Gene3D" id="2.40.128.260">
    <property type="entry name" value="Type IV secretion system, VirB10/TraB/TrbI"/>
    <property type="match status" value="1"/>
</dbReference>
<dbReference type="EMBL" id="CDML01000010">
    <property type="protein sequence ID" value="CRF40584.1"/>
    <property type="molecule type" value="Genomic_DNA"/>
</dbReference>
<dbReference type="GO" id="GO:0016020">
    <property type="term" value="C:membrane"/>
    <property type="evidence" value="ECO:0007669"/>
    <property type="project" value="UniProtKB-SubCell"/>
</dbReference>
<dbReference type="Gene3D" id="1.10.1200.160">
    <property type="match status" value="1"/>
</dbReference>
<feature type="compositionally biased region" description="Acidic residues" evidence="6">
    <location>
        <begin position="105"/>
        <end position="121"/>
    </location>
</feature>
<sequence length="375" mass="41579">MKPFVKKALFFGGAMVAVFVASLILNKPKKAPEVLDLKDTNYPLADYLFTPPPKEPPPKEDPKIAHLQALLQENAKEIANLKAQLEQAKKAPPPQEVEPPQEAQPQEEQEQELEPAEPTQEELDIENALNERIQGFEEPQEKEIDYGASHFENLKTHDLATHENRLLRTITADKMIPAFLVTPISSQLAGKVVAQVESDIFANMGRAVLIPKGSKVIGYYSNNNKIGEYRLDIVWSRIITPQGVNITLTNAKGADVKGYSGLVGQMITHNFQRYGMPLLVSTLSNGLLIALTSALANKTGKNNLFGDFLLMQLTRQTGMGLNQIIAQILKDKSNLKPIIIVREGSRVFISPNLDIFFPTPTEGEVVAKFFKHNPP</sequence>
<evidence type="ECO:0000256" key="4">
    <source>
        <dbReference type="ARBA" id="ARBA00022989"/>
    </source>
</evidence>
<keyword evidence="4" id="KW-1133">Transmembrane helix</keyword>
<evidence type="ECO:0000256" key="1">
    <source>
        <dbReference type="ARBA" id="ARBA00004167"/>
    </source>
</evidence>
<dbReference type="NCBIfam" id="NF038092">
    <property type="entry name" value="T4SS_ComB10"/>
    <property type="match status" value="1"/>
</dbReference>
<dbReference type="Pfam" id="PF03743">
    <property type="entry name" value="TrbI"/>
    <property type="match status" value="1"/>
</dbReference>
<dbReference type="InterPro" id="IPR042217">
    <property type="entry name" value="T4SS_VirB10/TrbI"/>
</dbReference>
<reference evidence="8" key="1">
    <citation type="submission" date="2014-12" db="EMBL/GenBank/DDBJ databases">
        <authorList>
            <person name="Smet A."/>
        </authorList>
    </citation>
    <scope>NUCLEOTIDE SEQUENCE [LARGE SCALE GENOMIC DNA]</scope>
</reference>
<dbReference type="OrthoDB" id="5362754at2"/>